<keyword evidence="3" id="KW-0698">rRNA processing</keyword>
<feature type="region of interest" description="Disordered" evidence="7">
    <location>
        <begin position="261"/>
        <end position="291"/>
    </location>
</feature>
<evidence type="ECO:0000256" key="6">
    <source>
        <dbReference type="ARBA" id="ARBA00029455"/>
    </source>
</evidence>
<feature type="compositionally biased region" description="Polar residues" evidence="7">
    <location>
        <begin position="261"/>
        <end position="277"/>
    </location>
</feature>
<reference evidence="8 9" key="1">
    <citation type="journal article" date="2019" name="Nat. Ecol. Evol.">
        <title>Megaphylogeny resolves global patterns of mushroom evolution.</title>
        <authorList>
            <person name="Varga T."/>
            <person name="Krizsan K."/>
            <person name="Foldi C."/>
            <person name="Dima B."/>
            <person name="Sanchez-Garcia M."/>
            <person name="Sanchez-Ramirez S."/>
            <person name="Szollosi G.J."/>
            <person name="Szarkandi J.G."/>
            <person name="Papp V."/>
            <person name="Albert L."/>
            <person name="Andreopoulos W."/>
            <person name="Angelini C."/>
            <person name="Antonin V."/>
            <person name="Barry K.W."/>
            <person name="Bougher N.L."/>
            <person name="Buchanan P."/>
            <person name="Buyck B."/>
            <person name="Bense V."/>
            <person name="Catcheside P."/>
            <person name="Chovatia M."/>
            <person name="Cooper J."/>
            <person name="Damon W."/>
            <person name="Desjardin D."/>
            <person name="Finy P."/>
            <person name="Geml J."/>
            <person name="Haridas S."/>
            <person name="Hughes K."/>
            <person name="Justo A."/>
            <person name="Karasinski D."/>
            <person name="Kautmanova I."/>
            <person name="Kiss B."/>
            <person name="Kocsube S."/>
            <person name="Kotiranta H."/>
            <person name="LaButti K.M."/>
            <person name="Lechner B.E."/>
            <person name="Liimatainen K."/>
            <person name="Lipzen A."/>
            <person name="Lukacs Z."/>
            <person name="Mihaltcheva S."/>
            <person name="Morgado L.N."/>
            <person name="Niskanen T."/>
            <person name="Noordeloos M.E."/>
            <person name="Ohm R.A."/>
            <person name="Ortiz-Santana B."/>
            <person name="Ovrebo C."/>
            <person name="Racz N."/>
            <person name="Riley R."/>
            <person name="Savchenko A."/>
            <person name="Shiryaev A."/>
            <person name="Soop K."/>
            <person name="Spirin V."/>
            <person name="Szebenyi C."/>
            <person name="Tomsovsky M."/>
            <person name="Tulloss R.E."/>
            <person name="Uehling J."/>
            <person name="Grigoriev I.V."/>
            <person name="Vagvolgyi C."/>
            <person name="Papp T."/>
            <person name="Martin F.M."/>
            <person name="Miettinen O."/>
            <person name="Hibbett D.S."/>
            <person name="Nagy L.G."/>
        </authorList>
    </citation>
    <scope>NUCLEOTIDE SEQUENCE [LARGE SCALE GENOMIC DNA]</scope>
    <source>
        <strain evidence="8 9">CBS 309.79</strain>
    </source>
</reference>
<feature type="compositionally biased region" description="Acidic residues" evidence="7">
    <location>
        <begin position="43"/>
        <end position="62"/>
    </location>
</feature>
<evidence type="ECO:0000256" key="1">
    <source>
        <dbReference type="ARBA" id="ARBA00004604"/>
    </source>
</evidence>
<name>A0A5C3QSV0_9AGAR</name>
<evidence type="ECO:0000313" key="9">
    <source>
        <dbReference type="Proteomes" id="UP000305067"/>
    </source>
</evidence>
<keyword evidence="4" id="KW-0539">Nucleus</keyword>
<dbReference type="PANTHER" id="PTHR17039:SF0">
    <property type="entry name" value="U3 SMALL NUCLEOLAR RIBONUCLEOPROTEIN PROTEIN MPP10"/>
    <property type="match status" value="1"/>
</dbReference>
<dbReference type="GO" id="GO:0005732">
    <property type="term" value="C:sno(s)RNA-containing ribonucleoprotein complex"/>
    <property type="evidence" value="ECO:0007669"/>
    <property type="project" value="InterPro"/>
</dbReference>
<dbReference type="Proteomes" id="UP000305067">
    <property type="component" value="Unassembled WGS sequence"/>
</dbReference>
<dbReference type="AlphaFoldDB" id="A0A5C3QSV0"/>
<keyword evidence="2" id="KW-0690">Ribosome biogenesis</keyword>
<feature type="region of interest" description="Disordered" evidence="7">
    <location>
        <begin position="1"/>
        <end position="93"/>
    </location>
</feature>
<comment type="similarity">
    <text evidence="6">Belongs to the MPP10 family.</text>
</comment>
<keyword evidence="5" id="KW-0687">Ribonucleoprotein</keyword>
<proteinExistence type="inferred from homology"/>
<dbReference type="STRING" id="1884261.A0A5C3QSV0"/>
<feature type="compositionally biased region" description="Basic residues" evidence="7">
    <location>
        <begin position="30"/>
        <end position="39"/>
    </location>
</feature>
<organism evidence="8 9">
    <name type="scientific">Pterulicium gracile</name>
    <dbReference type="NCBI Taxonomy" id="1884261"/>
    <lineage>
        <taxon>Eukaryota</taxon>
        <taxon>Fungi</taxon>
        <taxon>Dikarya</taxon>
        <taxon>Basidiomycota</taxon>
        <taxon>Agaricomycotina</taxon>
        <taxon>Agaricomycetes</taxon>
        <taxon>Agaricomycetidae</taxon>
        <taxon>Agaricales</taxon>
        <taxon>Pleurotineae</taxon>
        <taxon>Pterulaceae</taxon>
        <taxon>Pterulicium</taxon>
    </lineage>
</organism>
<dbReference type="GO" id="GO:0006364">
    <property type="term" value="P:rRNA processing"/>
    <property type="evidence" value="ECO:0007669"/>
    <property type="project" value="UniProtKB-KW"/>
</dbReference>
<sequence length="308" mass="34932">MGMLSDEEDDEDDEMDEDEEDEDELPAPKSKSKSKKRKHMAELDDEEDEDKDIEMDASDDDFAGQHTIDRFKDDLFASDDEADPAAELTQHEKRQASLKAQIIALEAENVAPKDWVLGGETTSRTRPKNSTLEADLDFDRTLKPTPVITEEVVHDLEERIKARILAEDFDDVVRRRVVEEKAFLPSRLIELKDTRDKEGLGKSYEDEFMAAQGGATGVDDRDGKLAKEHAELEGMWDGICAKLDALCNAHYTPKQPKTTIASISNVATPPSAPNQSSRPKRRKLLARKTASRRRKCARLWIRLRRRGR</sequence>
<keyword evidence="9" id="KW-1185">Reference proteome</keyword>
<feature type="compositionally biased region" description="Acidic residues" evidence="7">
    <location>
        <begin position="1"/>
        <end position="25"/>
    </location>
</feature>
<dbReference type="GO" id="GO:0034457">
    <property type="term" value="C:Mpp10 complex"/>
    <property type="evidence" value="ECO:0007669"/>
    <property type="project" value="InterPro"/>
</dbReference>
<protein>
    <submittedName>
        <fullName evidence="8">U3 small nucleolar ribonucleo protein complex, subunit Mpp10</fullName>
    </submittedName>
</protein>
<dbReference type="EMBL" id="ML178825">
    <property type="protein sequence ID" value="TFL01444.1"/>
    <property type="molecule type" value="Genomic_DNA"/>
</dbReference>
<evidence type="ECO:0000256" key="2">
    <source>
        <dbReference type="ARBA" id="ARBA00022517"/>
    </source>
</evidence>
<dbReference type="GO" id="GO:0032040">
    <property type="term" value="C:small-subunit processome"/>
    <property type="evidence" value="ECO:0007669"/>
    <property type="project" value="TreeGrafter"/>
</dbReference>
<evidence type="ECO:0000256" key="4">
    <source>
        <dbReference type="ARBA" id="ARBA00023242"/>
    </source>
</evidence>
<dbReference type="OrthoDB" id="445326at2759"/>
<dbReference type="InterPro" id="IPR012173">
    <property type="entry name" value="Mpp10"/>
</dbReference>
<dbReference type="Pfam" id="PF04006">
    <property type="entry name" value="Mpp10"/>
    <property type="match status" value="1"/>
</dbReference>
<accession>A0A5C3QSV0</accession>
<dbReference type="PANTHER" id="PTHR17039">
    <property type="entry name" value="U3 SMALL NUCLEOLAR RIBONUCLEOPROTEIN PROTEIN MPP10"/>
    <property type="match status" value="1"/>
</dbReference>
<evidence type="ECO:0000256" key="5">
    <source>
        <dbReference type="ARBA" id="ARBA00023274"/>
    </source>
</evidence>
<comment type="subcellular location">
    <subcellularLocation>
        <location evidence="1">Nucleus</location>
        <location evidence="1">Nucleolus</location>
    </subcellularLocation>
</comment>
<evidence type="ECO:0000256" key="7">
    <source>
        <dbReference type="SAM" id="MobiDB-lite"/>
    </source>
</evidence>
<evidence type="ECO:0000256" key="3">
    <source>
        <dbReference type="ARBA" id="ARBA00022552"/>
    </source>
</evidence>
<feature type="compositionally biased region" description="Basic residues" evidence="7">
    <location>
        <begin position="278"/>
        <end position="291"/>
    </location>
</feature>
<evidence type="ECO:0000313" key="8">
    <source>
        <dbReference type="EMBL" id="TFL01444.1"/>
    </source>
</evidence>
<gene>
    <name evidence="8" type="ORF">BDV98DRAFT_81441</name>
</gene>